<comment type="similarity">
    <text evidence="2 12">Belongs to the glycosyl hydrolase 28 family.</text>
</comment>
<keyword evidence="7 12" id="KW-0378">Hydrolase</keyword>
<evidence type="ECO:0000256" key="8">
    <source>
        <dbReference type="ARBA" id="ARBA00023295"/>
    </source>
</evidence>
<evidence type="ECO:0000256" key="11">
    <source>
        <dbReference type="PROSITE-ProRule" id="PRU10052"/>
    </source>
</evidence>
<dbReference type="EMBL" id="CAKOAT010151820">
    <property type="protein sequence ID" value="CAH8343689.1"/>
    <property type="molecule type" value="Genomic_DNA"/>
</dbReference>
<dbReference type="FunFam" id="2.160.20.10:FF:000028">
    <property type="entry name" value="Polygalacturonase QRT2"/>
    <property type="match status" value="1"/>
</dbReference>
<organism evidence="14 15">
    <name type="scientific">Eruca vesicaria subsp. sativa</name>
    <name type="common">Garden rocket</name>
    <name type="synonym">Eruca sativa</name>
    <dbReference type="NCBI Taxonomy" id="29727"/>
    <lineage>
        <taxon>Eukaryota</taxon>
        <taxon>Viridiplantae</taxon>
        <taxon>Streptophyta</taxon>
        <taxon>Embryophyta</taxon>
        <taxon>Tracheophyta</taxon>
        <taxon>Spermatophyta</taxon>
        <taxon>Magnoliopsida</taxon>
        <taxon>eudicotyledons</taxon>
        <taxon>Gunneridae</taxon>
        <taxon>Pentapetalae</taxon>
        <taxon>rosids</taxon>
        <taxon>malvids</taxon>
        <taxon>Brassicales</taxon>
        <taxon>Brassicaceae</taxon>
        <taxon>Brassiceae</taxon>
        <taxon>Eruca</taxon>
    </lineage>
</organism>
<feature type="chain" id="PRO_5044882849" description="endo-polygalacturonase" evidence="13">
    <location>
        <begin position="22"/>
        <end position="437"/>
    </location>
</feature>
<proteinExistence type="inferred from homology"/>
<name>A0ABC8JVN7_ERUVS</name>
<keyword evidence="5" id="KW-0964">Secreted</keyword>
<comment type="subcellular location">
    <subcellularLocation>
        <location evidence="1">Secreted</location>
        <location evidence="1">Cell wall</location>
    </subcellularLocation>
</comment>
<feature type="signal peptide" evidence="13">
    <location>
        <begin position="1"/>
        <end position="21"/>
    </location>
</feature>
<reference evidence="14 15" key="1">
    <citation type="submission" date="2022-03" db="EMBL/GenBank/DDBJ databases">
        <authorList>
            <person name="Macdonald S."/>
            <person name="Ahmed S."/>
            <person name="Newling K."/>
        </authorList>
    </citation>
    <scope>NUCLEOTIDE SEQUENCE [LARGE SCALE GENOMIC DNA]</scope>
</reference>
<feature type="active site" evidence="11">
    <location>
        <position position="283"/>
    </location>
</feature>
<dbReference type="Proteomes" id="UP001642260">
    <property type="component" value="Unassembled WGS sequence"/>
</dbReference>
<dbReference type="InterPro" id="IPR012334">
    <property type="entry name" value="Pectin_lyas_fold"/>
</dbReference>
<evidence type="ECO:0000256" key="3">
    <source>
        <dbReference type="ARBA" id="ARBA00012736"/>
    </source>
</evidence>
<evidence type="ECO:0000256" key="10">
    <source>
        <dbReference type="ARBA" id="ARBA00034074"/>
    </source>
</evidence>
<dbReference type="Gene3D" id="2.160.20.10">
    <property type="entry name" value="Single-stranded right-handed beta-helix, Pectin lyase-like"/>
    <property type="match status" value="1"/>
</dbReference>
<evidence type="ECO:0000256" key="9">
    <source>
        <dbReference type="ARBA" id="ARBA00023316"/>
    </source>
</evidence>
<dbReference type="PANTHER" id="PTHR31375">
    <property type="match status" value="1"/>
</dbReference>
<dbReference type="Pfam" id="PF00295">
    <property type="entry name" value="Glyco_hydro_28"/>
    <property type="match status" value="1"/>
</dbReference>
<protein>
    <recommendedName>
        <fullName evidence="3">endo-polygalacturonase</fullName>
        <ecNumber evidence="3">3.2.1.15</ecNumber>
    </recommendedName>
</protein>
<evidence type="ECO:0000256" key="13">
    <source>
        <dbReference type="SAM" id="SignalP"/>
    </source>
</evidence>
<dbReference type="GO" id="GO:0010047">
    <property type="term" value="P:fruit dehiscence"/>
    <property type="evidence" value="ECO:0007669"/>
    <property type="project" value="UniProtKB-ARBA"/>
</dbReference>
<dbReference type="GO" id="GO:0009830">
    <property type="term" value="P:cell wall modification involved in abscission"/>
    <property type="evidence" value="ECO:0007669"/>
    <property type="project" value="UniProtKB-ARBA"/>
</dbReference>
<comment type="catalytic activity">
    <reaction evidence="10">
        <text>(1,4-alpha-D-galacturonosyl)n+m + H2O = (1,4-alpha-D-galacturonosyl)n + (1,4-alpha-D-galacturonosyl)m.</text>
        <dbReference type="EC" id="3.2.1.15"/>
    </reaction>
</comment>
<dbReference type="InterPro" id="IPR006626">
    <property type="entry name" value="PbH1"/>
</dbReference>
<dbReference type="InterPro" id="IPR011050">
    <property type="entry name" value="Pectin_lyase_fold/virulence"/>
</dbReference>
<accession>A0ABC8JVN7</accession>
<evidence type="ECO:0000256" key="2">
    <source>
        <dbReference type="ARBA" id="ARBA00008834"/>
    </source>
</evidence>
<keyword evidence="15" id="KW-1185">Reference proteome</keyword>
<evidence type="ECO:0000256" key="1">
    <source>
        <dbReference type="ARBA" id="ARBA00004191"/>
    </source>
</evidence>
<dbReference type="InterPro" id="IPR000743">
    <property type="entry name" value="Glyco_hydro_28"/>
</dbReference>
<dbReference type="GO" id="GO:0009901">
    <property type="term" value="P:anther dehiscence"/>
    <property type="evidence" value="ECO:0007669"/>
    <property type="project" value="UniProtKB-ARBA"/>
</dbReference>
<evidence type="ECO:0000313" key="15">
    <source>
        <dbReference type="Proteomes" id="UP001642260"/>
    </source>
</evidence>
<dbReference type="AlphaFoldDB" id="A0ABC8JVN7"/>
<comment type="caution">
    <text evidence="14">The sequence shown here is derived from an EMBL/GenBank/DDBJ whole genome shotgun (WGS) entry which is preliminary data.</text>
</comment>
<evidence type="ECO:0000256" key="6">
    <source>
        <dbReference type="ARBA" id="ARBA00022729"/>
    </source>
</evidence>
<dbReference type="SMART" id="SM00710">
    <property type="entry name" value="PbH1"/>
    <property type="match status" value="4"/>
</dbReference>
<dbReference type="EC" id="3.2.1.15" evidence="3"/>
<keyword evidence="4" id="KW-0134">Cell wall</keyword>
<keyword evidence="9" id="KW-0961">Cell wall biogenesis/degradation</keyword>
<keyword evidence="8 12" id="KW-0326">Glycosidase</keyword>
<evidence type="ECO:0000256" key="12">
    <source>
        <dbReference type="RuleBase" id="RU361169"/>
    </source>
</evidence>
<sequence length="437" mass="48403">MYQKSIIFLTIILTSLRSCSSSYPFDPRYDHSMSPNVYYETNHQHGHIKRNHHHHAYAPTSSPRAFNVNAFGAKANGNDDSQAFMKAWEAACSSEGTVYIVVPDNRAYTLKPVKFSGPCKSSLIVFKIYGKIKAWKNPSDYKERRFWIVFHTVDNLRVEGGGRINGNGKIWWAQSCKINPELPCLGAPTAVTFVECNKLMVRNIRLENAQQMHMRLQDCENVKALNLMITSPGNSPNTDGIHVTGTRNILIQDSIIRTGDDCISIVSGSENVRATGITCGPGHGISIGSLGANNSEAYVSNVVVNKATLIGTTNGVRIKTWQQGGHGMAKNIIFQNILMKNVTNPIIINQDYCDRPESCPEQKSAVQVSNVLYKNIHGTSSRSEAVKFMCSKSIPCRGISMQNVKLVHHITKQDVSKASCSNVKLDTRERVSHSICT</sequence>
<evidence type="ECO:0000256" key="5">
    <source>
        <dbReference type="ARBA" id="ARBA00022525"/>
    </source>
</evidence>
<keyword evidence="6 13" id="KW-0732">Signal</keyword>
<evidence type="ECO:0000313" key="14">
    <source>
        <dbReference type="EMBL" id="CAH8343689.1"/>
    </source>
</evidence>
<gene>
    <name evidence="14" type="ORF">ERUC_LOCUS16156</name>
</gene>
<dbReference type="PROSITE" id="PS00502">
    <property type="entry name" value="POLYGALACTURONASE"/>
    <property type="match status" value="1"/>
</dbReference>
<evidence type="ECO:0000256" key="7">
    <source>
        <dbReference type="ARBA" id="ARBA00022801"/>
    </source>
</evidence>
<dbReference type="GO" id="GO:0004650">
    <property type="term" value="F:polygalacturonase activity"/>
    <property type="evidence" value="ECO:0007669"/>
    <property type="project" value="UniProtKB-EC"/>
</dbReference>
<evidence type="ECO:0000256" key="4">
    <source>
        <dbReference type="ARBA" id="ARBA00022512"/>
    </source>
</evidence>
<dbReference type="SUPFAM" id="SSF51126">
    <property type="entry name" value="Pectin lyase-like"/>
    <property type="match status" value="1"/>
</dbReference>